<reference evidence="1 2" key="1">
    <citation type="submission" date="2019-07" db="EMBL/GenBank/DDBJ databases">
        <title>Venturia inaequalis Genome Resource.</title>
        <authorList>
            <person name="Lichtner F.J."/>
        </authorList>
    </citation>
    <scope>NUCLEOTIDE SEQUENCE [LARGE SCALE GENOMIC DNA]</scope>
    <source>
        <strain evidence="1 2">DMI_063113</strain>
    </source>
</reference>
<evidence type="ECO:0000313" key="1">
    <source>
        <dbReference type="EMBL" id="KAE9994375.1"/>
    </source>
</evidence>
<dbReference type="AlphaFoldDB" id="A0A8H3ZCC9"/>
<proteinExistence type="predicted"/>
<name>A0A8H3ZCC9_VENIN</name>
<protein>
    <submittedName>
        <fullName evidence="1">Uncharacterized protein</fullName>
    </submittedName>
</protein>
<organism evidence="1 2">
    <name type="scientific">Venturia inaequalis</name>
    <name type="common">Apple scab fungus</name>
    <dbReference type="NCBI Taxonomy" id="5025"/>
    <lineage>
        <taxon>Eukaryota</taxon>
        <taxon>Fungi</taxon>
        <taxon>Dikarya</taxon>
        <taxon>Ascomycota</taxon>
        <taxon>Pezizomycotina</taxon>
        <taxon>Dothideomycetes</taxon>
        <taxon>Pleosporomycetidae</taxon>
        <taxon>Venturiales</taxon>
        <taxon>Venturiaceae</taxon>
        <taxon>Venturia</taxon>
    </lineage>
</organism>
<evidence type="ECO:0000313" key="2">
    <source>
        <dbReference type="Proteomes" id="UP000490939"/>
    </source>
</evidence>
<accession>A0A8H3ZCC9</accession>
<keyword evidence="2" id="KW-1185">Reference proteome</keyword>
<dbReference type="Proteomes" id="UP000490939">
    <property type="component" value="Unassembled WGS sequence"/>
</dbReference>
<sequence length="151" mass="16982">MTDPPKPQPSRTATTFLTLPRELRQKIIHEAYTGLRINCIPDAAPRVLPFARRMMRAFPPGHGDLDITRATCIEFLKAIKIFTASLKEAHEDIAEDVDYVIMKLGWFKDSAAIIEELGGLIGDSDTNTPDGFGHIRSMGWFRGQTMAKYNF</sequence>
<dbReference type="EMBL" id="WNWR01000008">
    <property type="protein sequence ID" value="KAE9994375.1"/>
    <property type="molecule type" value="Genomic_DNA"/>
</dbReference>
<gene>
    <name evidence="1" type="ORF">EG327_010815</name>
</gene>
<comment type="caution">
    <text evidence="1">The sequence shown here is derived from an EMBL/GenBank/DDBJ whole genome shotgun (WGS) entry which is preliminary data.</text>
</comment>